<name>A0A2I8F0M6_9BURK</name>
<dbReference type="EMBL" id="CP026113">
    <property type="protein sequence ID" value="AUT64584.1"/>
    <property type="molecule type" value="Genomic_DNA"/>
</dbReference>
<protein>
    <submittedName>
        <fullName evidence="1">Uncharacterized protein</fullName>
    </submittedName>
</protein>
<dbReference type="AlphaFoldDB" id="A0A2I8F0M6"/>
<proteinExistence type="predicted"/>
<gene>
    <name evidence="1" type="ORF">C2L65_33540</name>
</gene>
<reference evidence="1 2" key="1">
    <citation type="submission" date="2018-01" db="EMBL/GenBank/DDBJ databases">
        <title>Species boundaries and ecological features among Paraburkholderia terrae DSMZ17804T, P. hospita DSMZ17164T and P. caribensis DSMZ13236T.</title>
        <authorList>
            <person name="Pratama A.A."/>
        </authorList>
    </citation>
    <scope>NUCLEOTIDE SEQUENCE [LARGE SCALE GENOMIC DNA]</scope>
    <source>
        <strain evidence="1 2">DSM 17804</strain>
    </source>
</reference>
<dbReference type="RefSeq" id="WP_042311971.1">
    <property type="nucleotide sequence ID" value="NZ_CP026113.1"/>
</dbReference>
<evidence type="ECO:0000313" key="2">
    <source>
        <dbReference type="Proteomes" id="UP000243502"/>
    </source>
</evidence>
<dbReference type="KEGG" id="pter:C2L65_33540"/>
<sequence>MSDPFYLALEPRRADSDEGLRARVADPVWFLSRQWQLGEHQGEDASSPVAVRCAPLHIPISYDRARPDLDPTVIPAEALLEAEPGDWWTIGRRVRLGRAAAPLLDATVIGRLKMGRLPTPYEALADEVDGRAVFLAGHLAGHTMWAEVPSPAADRWSSSQLHFDARFEAGGTALQVREHRGGDVEWFTVDGAPGTLTVTRAVAPADPHEVIPGRLDYPGAPQPRWWQLEDHAVDIGGFAPDRSHFPTMLLLDAVLAHADDWFTFPVRPPADPSQNPSSGVLVTLEGVTVRDSFGETWNLSAPSASGADAWSLFHTAGLAESSLVVWPVAVAPLTGPALDELLIGVDEDANLAWAVELRADGLQVLASADTSTALAQGTRTGTREFRYLPSTTLPDGWHPYQRIRIGDPTPGGTVVSTANDPGAGDGRSGGWRQGVLADLTGMYPRPRPGPVSRLIGGPSGVGLGRGHMLASRAIPSNGVMLRRRAMLARDTSGRPVLWVERSAAPVAGPPTSHLRFDVFAENAVSKRGGG</sequence>
<organism evidence="1 2">
    <name type="scientific">Paraburkholderia terrae</name>
    <dbReference type="NCBI Taxonomy" id="311230"/>
    <lineage>
        <taxon>Bacteria</taxon>
        <taxon>Pseudomonadati</taxon>
        <taxon>Pseudomonadota</taxon>
        <taxon>Betaproteobacteria</taxon>
        <taxon>Burkholderiales</taxon>
        <taxon>Burkholderiaceae</taxon>
        <taxon>Paraburkholderia</taxon>
    </lineage>
</organism>
<dbReference type="OrthoDB" id="9763471at2"/>
<dbReference type="Proteomes" id="UP000243502">
    <property type="component" value="Chromosome 3"/>
</dbReference>
<evidence type="ECO:0000313" key="1">
    <source>
        <dbReference type="EMBL" id="AUT64584.1"/>
    </source>
</evidence>
<accession>A0A2I8F0M6</accession>